<feature type="signal peptide" evidence="4">
    <location>
        <begin position="1"/>
        <end position="29"/>
    </location>
</feature>
<evidence type="ECO:0000256" key="4">
    <source>
        <dbReference type="SAM" id="SignalP"/>
    </source>
</evidence>
<dbReference type="STRING" id="1198114.AciX9_0590"/>
<protein>
    <submittedName>
        <fullName evidence="6">Cytochrome c oxidase subunit II</fullName>
    </submittedName>
</protein>
<dbReference type="InterPro" id="IPR008972">
    <property type="entry name" value="Cupredoxin"/>
</dbReference>
<accession>E8WZ59</accession>
<dbReference type="Proteomes" id="UP000000343">
    <property type="component" value="Chromosome"/>
</dbReference>
<dbReference type="EMBL" id="CP002480">
    <property type="protein sequence ID" value="ADW67661.1"/>
    <property type="molecule type" value="Genomic_DNA"/>
</dbReference>
<evidence type="ECO:0000256" key="1">
    <source>
        <dbReference type="ARBA" id="ARBA00004196"/>
    </source>
</evidence>
<dbReference type="RefSeq" id="WP_013578989.1">
    <property type="nucleotide sequence ID" value="NC_015064.1"/>
</dbReference>
<feature type="chain" id="PRO_5003234000" evidence="4">
    <location>
        <begin position="30"/>
        <end position="121"/>
    </location>
</feature>
<evidence type="ECO:0000313" key="6">
    <source>
        <dbReference type="EMBL" id="ADW67661.1"/>
    </source>
</evidence>
<dbReference type="InterPro" id="IPR028096">
    <property type="entry name" value="EfeO_Cupredoxin"/>
</dbReference>
<dbReference type="GO" id="GO:0016020">
    <property type="term" value="C:membrane"/>
    <property type="evidence" value="ECO:0007669"/>
    <property type="project" value="InterPro"/>
</dbReference>
<proteinExistence type="predicted"/>
<dbReference type="eggNOG" id="COG1622">
    <property type="taxonomic scope" value="Bacteria"/>
</dbReference>
<evidence type="ECO:0000259" key="5">
    <source>
        <dbReference type="PROSITE" id="PS50857"/>
    </source>
</evidence>
<dbReference type="Pfam" id="PF13473">
    <property type="entry name" value="Cupredoxin_1"/>
    <property type="match status" value="1"/>
</dbReference>
<keyword evidence="4" id="KW-0732">Signal</keyword>
<evidence type="ECO:0000256" key="3">
    <source>
        <dbReference type="ARBA" id="ARBA00023008"/>
    </source>
</evidence>
<keyword evidence="2" id="KW-0479">Metal-binding</keyword>
<dbReference type="KEGG" id="acm:AciX9_0590"/>
<keyword evidence="7" id="KW-1185">Reference proteome</keyword>
<dbReference type="Gene3D" id="2.60.40.420">
    <property type="entry name" value="Cupredoxins - blue copper proteins"/>
    <property type="match status" value="1"/>
</dbReference>
<dbReference type="InterPro" id="IPR002429">
    <property type="entry name" value="CcO_II-like_C"/>
</dbReference>
<dbReference type="InterPro" id="IPR001505">
    <property type="entry name" value="Copper_CuA"/>
</dbReference>
<keyword evidence="3" id="KW-0186">Copper</keyword>
<evidence type="ECO:0000313" key="7">
    <source>
        <dbReference type="Proteomes" id="UP000000343"/>
    </source>
</evidence>
<sequence>MKIRYVLLSTVLCLVFAASYIARPTAAQGAPKRIEVTASKFKYEPSEVTVKKGEPVVIVLKSTDVAHGIKFKELNLQAKVDKGGTGELAFTPDKTGDYVGHCSVFCGAGHGSMTLTLHVTE</sequence>
<reference evidence="7" key="1">
    <citation type="submission" date="2011-01" db="EMBL/GenBank/DDBJ databases">
        <title>Complete sequence of chromosome of Acidobacterium sp. MP5ACTX9.</title>
        <authorList>
            <consortium name="US DOE Joint Genome Institute"/>
            <person name="Lucas S."/>
            <person name="Copeland A."/>
            <person name="Lapidus A."/>
            <person name="Cheng J.-F."/>
            <person name="Goodwin L."/>
            <person name="Pitluck S."/>
            <person name="Teshima H."/>
            <person name="Detter J.C."/>
            <person name="Han C."/>
            <person name="Tapia R."/>
            <person name="Land M."/>
            <person name="Hauser L."/>
            <person name="Kyrpides N."/>
            <person name="Ivanova N."/>
            <person name="Ovchinnikova G."/>
            <person name="Pagani I."/>
            <person name="Rawat S.R."/>
            <person name="Mannisto M."/>
            <person name="Haggblom M.M."/>
            <person name="Woyke T."/>
        </authorList>
    </citation>
    <scope>NUCLEOTIDE SEQUENCE [LARGE SCALE GENOMIC DNA]</scope>
    <source>
        <strain evidence="7">MP5ACTX9</strain>
    </source>
</reference>
<dbReference type="HOGENOM" id="CLU_163365_0_0_0"/>
<dbReference type="AlphaFoldDB" id="E8WZ59"/>
<dbReference type="PROSITE" id="PS00078">
    <property type="entry name" value="COX2"/>
    <property type="match status" value="1"/>
</dbReference>
<dbReference type="SUPFAM" id="SSF49503">
    <property type="entry name" value="Cupredoxins"/>
    <property type="match status" value="1"/>
</dbReference>
<dbReference type="GO" id="GO:0004129">
    <property type="term" value="F:cytochrome-c oxidase activity"/>
    <property type="evidence" value="ECO:0007669"/>
    <property type="project" value="InterPro"/>
</dbReference>
<organism evidence="7">
    <name type="scientific">Granulicella tundricola (strain ATCC BAA-1859 / DSM 23138 / MP5ACTX9)</name>
    <dbReference type="NCBI Taxonomy" id="1198114"/>
    <lineage>
        <taxon>Bacteria</taxon>
        <taxon>Pseudomonadati</taxon>
        <taxon>Acidobacteriota</taxon>
        <taxon>Terriglobia</taxon>
        <taxon>Terriglobales</taxon>
        <taxon>Acidobacteriaceae</taxon>
        <taxon>Granulicella</taxon>
    </lineage>
</organism>
<dbReference type="PANTHER" id="PTHR42838">
    <property type="entry name" value="CYTOCHROME C OXIDASE SUBUNIT II"/>
    <property type="match status" value="1"/>
</dbReference>
<dbReference type="InterPro" id="IPR051403">
    <property type="entry name" value="NosZ/Cyto_c_oxidase_sub2"/>
</dbReference>
<name>E8WZ59_GRATM</name>
<gene>
    <name evidence="6" type="ordered locus">AciX9_0590</name>
</gene>
<feature type="domain" description="Cytochrome oxidase subunit II copper A binding" evidence="5">
    <location>
        <begin position="29"/>
        <end position="121"/>
    </location>
</feature>
<dbReference type="PANTHER" id="PTHR42838:SF2">
    <property type="entry name" value="NITROUS-OXIDE REDUCTASE"/>
    <property type="match status" value="1"/>
</dbReference>
<comment type="subcellular location">
    <subcellularLocation>
        <location evidence="1">Cell envelope</location>
    </subcellularLocation>
</comment>
<dbReference type="OrthoDB" id="279535at2"/>
<dbReference type="GO" id="GO:0005507">
    <property type="term" value="F:copper ion binding"/>
    <property type="evidence" value="ECO:0007669"/>
    <property type="project" value="InterPro"/>
</dbReference>
<evidence type="ECO:0000256" key="2">
    <source>
        <dbReference type="ARBA" id="ARBA00022723"/>
    </source>
</evidence>
<dbReference type="PROSITE" id="PS50857">
    <property type="entry name" value="COX2_CUA"/>
    <property type="match status" value="1"/>
</dbReference>
<dbReference type="GO" id="GO:0030313">
    <property type="term" value="C:cell envelope"/>
    <property type="evidence" value="ECO:0007669"/>
    <property type="project" value="UniProtKB-SubCell"/>
</dbReference>
<dbReference type="PaxDb" id="1198114-AciX9_0590"/>